<feature type="compositionally biased region" description="Polar residues" evidence="1">
    <location>
        <begin position="1"/>
        <end position="10"/>
    </location>
</feature>
<dbReference type="EMBL" id="BLXT01003538">
    <property type="protein sequence ID" value="GFO01678.1"/>
    <property type="molecule type" value="Genomic_DNA"/>
</dbReference>
<dbReference type="Proteomes" id="UP000735302">
    <property type="component" value="Unassembled WGS sequence"/>
</dbReference>
<evidence type="ECO:0000313" key="2">
    <source>
        <dbReference type="EMBL" id="GFO01678.1"/>
    </source>
</evidence>
<accession>A0AAV4A4W0</accession>
<protein>
    <submittedName>
        <fullName evidence="2">Uncharacterized protein</fullName>
    </submittedName>
</protein>
<feature type="region of interest" description="Disordered" evidence="1">
    <location>
        <begin position="1"/>
        <end position="25"/>
    </location>
</feature>
<sequence length="176" mass="19364">MKHVSPSTKRQPMRGRVPLMPPRVPFSPSLDSLTALEGVPMAVPPIRASPRTQRPPTARGLEEKQLNLLDAVQVTRREPSLIRNLSSLRGEVSTCSLSSLPAAPPSPSLDLPELKHGRYDALDAHRSCRNSLVLSIWRKFVSAGSRSVGTADERRLSEGSRLGLELWRGQGQVHRV</sequence>
<proteinExistence type="predicted"/>
<keyword evidence="3" id="KW-1185">Reference proteome</keyword>
<evidence type="ECO:0000256" key="1">
    <source>
        <dbReference type="SAM" id="MobiDB-lite"/>
    </source>
</evidence>
<evidence type="ECO:0000313" key="3">
    <source>
        <dbReference type="Proteomes" id="UP000735302"/>
    </source>
</evidence>
<gene>
    <name evidence="2" type="ORF">PoB_002818300</name>
</gene>
<organism evidence="2 3">
    <name type="scientific">Plakobranchus ocellatus</name>
    <dbReference type="NCBI Taxonomy" id="259542"/>
    <lineage>
        <taxon>Eukaryota</taxon>
        <taxon>Metazoa</taxon>
        <taxon>Spiralia</taxon>
        <taxon>Lophotrochozoa</taxon>
        <taxon>Mollusca</taxon>
        <taxon>Gastropoda</taxon>
        <taxon>Heterobranchia</taxon>
        <taxon>Euthyneura</taxon>
        <taxon>Panpulmonata</taxon>
        <taxon>Sacoglossa</taxon>
        <taxon>Placobranchoidea</taxon>
        <taxon>Plakobranchidae</taxon>
        <taxon>Plakobranchus</taxon>
    </lineage>
</organism>
<dbReference type="AlphaFoldDB" id="A0AAV4A4W0"/>
<comment type="caution">
    <text evidence="2">The sequence shown here is derived from an EMBL/GenBank/DDBJ whole genome shotgun (WGS) entry which is preliminary data.</text>
</comment>
<reference evidence="2 3" key="1">
    <citation type="journal article" date="2021" name="Elife">
        <title>Chloroplast acquisition without the gene transfer in kleptoplastic sea slugs, Plakobranchus ocellatus.</title>
        <authorList>
            <person name="Maeda T."/>
            <person name="Takahashi S."/>
            <person name="Yoshida T."/>
            <person name="Shimamura S."/>
            <person name="Takaki Y."/>
            <person name="Nagai Y."/>
            <person name="Toyoda A."/>
            <person name="Suzuki Y."/>
            <person name="Arimoto A."/>
            <person name="Ishii H."/>
            <person name="Satoh N."/>
            <person name="Nishiyama T."/>
            <person name="Hasebe M."/>
            <person name="Maruyama T."/>
            <person name="Minagawa J."/>
            <person name="Obokata J."/>
            <person name="Shigenobu S."/>
        </authorList>
    </citation>
    <scope>NUCLEOTIDE SEQUENCE [LARGE SCALE GENOMIC DNA]</scope>
</reference>
<name>A0AAV4A4W0_9GAST</name>